<dbReference type="AlphaFoldDB" id="A0A813IHN4"/>
<dbReference type="Gene3D" id="1.10.10.10">
    <property type="entry name" value="Winged helix-like DNA-binding domain superfamily/Winged helix DNA-binding domain"/>
    <property type="match status" value="1"/>
</dbReference>
<feature type="region of interest" description="Disordered" evidence="3">
    <location>
        <begin position="514"/>
        <end position="554"/>
    </location>
</feature>
<accession>A0A813IHN4</accession>
<dbReference type="Proteomes" id="UP000626109">
    <property type="component" value="Unassembled WGS sequence"/>
</dbReference>
<evidence type="ECO:0000259" key="4">
    <source>
        <dbReference type="PROSITE" id="PS50961"/>
    </source>
</evidence>
<feature type="domain" description="HTH La-type RNA-binding" evidence="4">
    <location>
        <begin position="243"/>
        <end position="335"/>
    </location>
</feature>
<evidence type="ECO:0000256" key="2">
    <source>
        <dbReference type="PROSITE-ProRule" id="PRU00332"/>
    </source>
</evidence>
<dbReference type="SUPFAM" id="SSF46785">
    <property type="entry name" value="Winged helix' DNA-binding domain"/>
    <property type="match status" value="1"/>
</dbReference>
<evidence type="ECO:0000313" key="5">
    <source>
        <dbReference type="EMBL" id="CAE8651009.1"/>
    </source>
</evidence>
<protein>
    <recommendedName>
        <fullName evidence="4">HTH La-type RNA-binding domain-containing protein</fullName>
    </recommendedName>
</protein>
<dbReference type="EMBL" id="CAJNNW010009512">
    <property type="protein sequence ID" value="CAE8651009.1"/>
    <property type="molecule type" value="Genomic_DNA"/>
</dbReference>
<organism evidence="5 6">
    <name type="scientific">Polarella glacialis</name>
    <name type="common">Dinoflagellate</name>
    <dbReference type="NCBI Taxonomy" id="89957"/>
    <lineage>
        <taxon>Eukaryota</taxon>
        <taxon>Sar</taxon>
        <taxon>Alveolata</taxon>
        <taxon>Dinophyceae</taxon>
        <taxon>Suessiales</taxon>
        <taxon>Suessiaceae</taxon>
        <taxon>Polarella</taxon>
    </lineage>
</organism>
<gene>
    <name evidence="5" type="ORF">PGLA2088_LOCUS8766</name>
</gene>
<dbReference type="InterPro" id="IPR036390">
    <property type="entry name" value="WH_DNA-bd_sf"/>
</dbReference>
<dbReference type="GO" id="GO:0003723">
    <property type="term" value="F:RNA binding"/>
    <property type="evidence" value="ECO:0007669"/>
    <property type="project" value="UniProtKB-UniRule"/>
</dbReference>
<evidence type="ECO:0000256" key="3">
    <source>
        <dbReference type="SAM" id="MobiDB-lite"/>
    </source>
</evidence>
<sequence>MPWSLWLTGLSSTPEGVDALTTVEPSSTRMAEVTGLSSISEGVDALTTVEPSSTSMAEVTELSSISEGVDALTTVEPSSTSLAEVTGLSSTPEGVDALTTVEPSITSMAEVTGLSSISEGVDALTTVEPSSTRMAEVTGLSSISEGVDALTTVEPSITSMAEVTGLSSISEGVDALTTFEPSSTSLAEVTGLSSTPEGVDALTTVEPSSTSMAEVTGLSSIPEGVDALTTFEPSRTSVADSHRLHHLERLRRIRNQVEFYFSDRNLSRDMRFRAELAAPGKDGWVDGCWLLQSPKLLDIGASQEELLSSIAQSDLLEIKQIPAEKHSEKALQAEGMMEPQVSNEEPQFRIRRKGFDASVPCPAAVPQPGREGGLMLIVRCPGATTSKLWPCRSQNLDVDGENEEDLVLEEGQCKDEAMTEDGAELRTLVKAAIRARGAPKDAVCAVSEPNSFREVVVALLPFAGDEGIFGQPQSLPLSRGEEKGTHEAYMWPVFGEHRASALQLLPSRARRELAELQPVARRPRTLPAREPTSHKRTHDGELAAQRENADLDAR</sequence>
<evidence type="ECO:0000256" key="1">
    <source>
        <dbReference type="ARBA" id="ARBA00022884"/>
    </source>
</evidence>
<evidence type="ECO:0000313" key="6">
    <source>
        <dbReference type="Proteomes" id="UP000626109"/>
    </source>
</evidence>
<dbReference type="InterPro" id="IPR036388">
    <property type="entry name" value="WH-like_DNA-bd_sf"/>
</dbReference>
<dbReference type="InterPro" id="IPR006630">
    <property type="entry name" value="La_HTH"/>
</dbReference>
<comment type="caution">
    <text evidence="5">The sequence shown here is derived from an EMBL/GenBank/DDBJ whole genome shotgun (WGS) entry which is preliminary data.</text>
</comment>
<name>A0A813IHN4_POLGL</name>
<dbReference type="PROSITE" id="PS50961">
    <property type="entry name" value="HTH_LA"/>
    <property type="match status" value="1"/>
</dbReference>
<reference evidence="5" key="1">
    <citation type="submission" date="2021-02" db="EMBL/GenBank/DDBJ databases">
        <authorList>
            <person name="Dougan E. K."/>
            <person name="Rhodes N."/>
            <person name="Thang M."/>
            <person name="Chan C."/>
        </authorList>
    </citation>
    <scope>NUCLEOTIDE SEQUENCE</scope>
</reference>
<proteinExistence type="predicted"/>
<keyword evidence="1 2" id="KW-0694">RNA-binding</keyword>